<accession>A0A815YPL1</accession>
<name>A0A815YPL1_9BILA</name>
<evidence type="ECO:0000256" key="1">
    <source>
        <dbReference type="SAM" id="MobiDB-lite"/>
    </source>
</evidence>
<comment type="caution">
    <text evidence="3">The sequence shown here is derived from an EMBL/GenBank/DDBJ whole genome shotgun (WGS) entry which is preliminary data.</text>
</comment>
<evidence type="ECO:0000313" key="3">
    <source>
        <dbReference type="EMBL" id="CAF1574527.1"/>
    </source>
</evidence>
<dbReference type="Proteomes" id="UP000663870">
    <property type="component" value="Unassembled WGS sequence"/>
</dbReference>
<dbReference type="EMBL" id="CAJNOL010003800">
    <property type="protein sequence ID" value="CAF1574527.1"/>
    <property type="molecule type" value="Genomic_DNA"/>
</dbReference>
<dbReference type="AlphaFoldDB" id="A0A815YPL1"/>
<keyword evidence="4" id="KW-1185">Reference proteome</keyword>
<protein>
    <submittedName>
        <fullName evidence="3">Uncharacterized protein</fullName>
    </submittedName>
</protein>
<feature type="compositionally biased region" description="Basic residues" evidence="1">
    <location>
        <begin position="1"/>
        <end position="11"/>
    </location>
</feature>
<proteinExistence type="predicted"/>
<evidence type="ECO:0000313" key="4">
    <source>
        <dbReference type="Proteomes" id="UP000663870"/>
    </source>
</evidence>
<dbReference type="EMBL" id="CAJNOH010002588">
    <property type="protein sequence ID" value="CAF1301261.1"/>
    <property type="molecule type" value="Genomic_DNA"/>
</dbReference>
<feature type="region of interest" description="Disordered" evidence="1">
    <location>
        <begin position="1"/>
        <end position="20"/>
    </location>
</feature>
<evidence type="ECO:0000313" key="2">
    <source>
        <dbReference type="EMBL" id="CAF1301261.1"/>
    </source>
</evidence>
<organism evidence="3 4">
    <name type="scientific">Rotaria sordida</name>
    <dbReference type="NCBI Taxonomy" id="392033"/>
    <lineage>
        <taxon>Eukaryota</taxon>
        <taxon>Metazoa</taxon>
        <taxon>Spiralia</taxon>
        <taxon>Gnathifera</taxon>
        <taxon>Rotifera</taxon>
        <taxon>Eurotatoria</taxon>
        <taxon>Bdelloidea</taxon>
        <taxon>Philodinida</taxon>
        <taxon>Philodinidae</taxon>
        <taxon>Rotaria</taxon>
    </lineage>
</organism>
<dbReference type="Proteomes" id="UP000663854">
    <property type="component" value="Unassembled WGS sequence"/>
</dbReference>
<reference evidence="3" key="1">
    <citation type="submission" date="2021-02" db="EMBL/GenBank/DDBJ databases">
        <authorList>
            <person name="Nowell W R."/>
        </authorList>
    </citation>
    <scope>NUCLEOTIDE SEQUENCE</scope>
</reference>
<sequence>MTTTSKRRKTSLNRQHSSELSSKVNNIDSYDLSTDHNFIAPNERFSNCVGLYSVLMNRHIIDAPFSKLYQQSLQIGWENLFIQERQKLKPNDVSVLKCFVLNRLLYEYYKDSDLFDQQTKILYDEIKSRMIREFAQWTPQDLFHEVRRWQNMQCRRRLFYFHHQETTPLPGLLMLHKAATNWCHCLIKYCQQNKTFWETEGRSRFIEHFQHSFIIVAQPTGSDGLAVIQYMKNGFSHTAKLHSRIICLLDPDILTNYIELSKIDVILYPLYREANNKKEEQPSIKWEIRQVMSTEGVPVSINYAEINTLELGNFDSVYKRLSFNSTLCQLEFRIKIKIKDPEFEETIILKSQPFGICSHGQYFPKFLAQIFLYEMKQVLNNDDEAINPDIIIDFIRRYYIRMTGVELLDHTSLYIRQVFTQPINDMKSTMITNNSDNIYEEILAKIISQIHFLILHPVLSLMYNDSLFLGICNGIEVDKMLNGTREQPHLLLRFNTLMRHQWNANVIVHFIVHDGHLRRASFDMKTFANELCRFICESTGDTTKKALVLSTTSSRNFTDFQWYFHHELHRLNKMASPSSDTYDPLLPILWMTMRGNDDNDDEQMNVISNNMIQKRKRHRSNSFPQIESVSSVSPLTTMNIVVNIDGKDDASLESKSSSPDSNCLGLLKSNSSNSLAAVDEACQSSNHENTTKNRHFLIEVPGTIEISPAVLFRQLAEKFASLSNDKNEDTSSNYLIRPKQSKLSLSNIICVNDSRQMKTLSVDSISDSHLSCDQISKTESSPLTDVINDDAPNQLKIKEEPDDIDYVVLHNRATYK</sequence>
<gene>
    <name evidence="3" type="ORF">JXQ802_LOCUS45536</name>
    <name evidence="2" type="ORF">PYM288_LOCUS29924</name>
</gene>